<feature type="transmembrane region" description="Helical" evidence="6">
    <location>
        <begin position="75"/>
        <end position="97"/>
    </location>
</feature>
<evidence type="ECO:0000313" key="8">
    <source>
        <dbReference type="EMBL" id="CRX38700.1"/>
    </source>
</evidence>
<organism evidence="8 9">
    <name type="scientific">Estrella lausannensis</name>
    <dbReference type="NCBI Taxonomy" id="483423"/>
    <lineage>
        <taxon>Bacteria</taxon>
        <taxon>Pseudomonadati</taxon>
        <taxon>Chlamydiota</taxon>
        <taxon>Chlamydiia</taxon>
        <taxon>Parachlamydiales</taxon>
        <taxon>Candidatus Criblamydiaceae</taxon>
        <taxon>Estrella</taxon>
    </lineage>
</organism>
<feature type="transmembrane region" description="Helical" evidence="6">
    <location>
        <begin position="251"/>
        <end position="271"/>
    </location>
</feature>
<feature type="transmembrane region" description="Helical" evidence="6">
    <location>
        <begin position="9"/>
        <end position="31"/>
    </location>
</feature>
<comment type="subcellular location">
    <subcellularLocation>
        <location evidence="1">Cell membrane</location>
        <topology evidence="1">Multi-pass membrane protein</topology>
    </subcellularLocation>
</comment>
<feature type="transmembrane region" description="Helical" evidence="6">
    <location>
        <begin position="136"/>
        <end position="158"/>
    </location>
</feature>
<accession>A0A0H5E622</accession>
<feature type="transmembrane region" description="Helical" evidence="6">
    <location>
        <begin position="164"/>
        <end position="182"/>
    </location>
</feature>
<name>A0A0H5E622_9BACT</name>
<feature type="transmembrane region" description="Helical" evidence="6">
    <location>
        <begin position="43"/>
        <end position="63"/>
    </location>
</feature>
<dbReference type="InterPro" id="IPR020846">
    <property type="entry name" value="MFS_dom"/>
</dbReference>
<gene>
    <name evidence="8" type="ORF">ELAC_1362</name>
</gene>
<evidence type="ECO:0000256" key="5">
    <source>
        <dbReference type="ARBA" id="ARBA00023136"/>
    </source>
</evidence>
<evidence type="ECO:0000256" key="3">
    <source>
        <dbReference type="ARBA" id="ARBA00022692"/>
    </source>
</evidence>
<dbReference type="SUPFAM" id="SSF103473">
    <property type="entry name" value="MFS general substrate transporter"/>
    <property type="match status" value="1"/>
</dbReference>
<dbReference type="PANTHER" id="PTHR43124">
    <property type="entry name" value="PURINE EFFLUX PUMP PBUE"/>
    <property type="match status" value="1"/>
</dbReference>
<keyword evidence="3 6" id="KW-0812">Transmembrane</keyword>
<proteinExistence type="predicted"/>
<feature type="transmembrane region" description="Helical" evidence="6">
    <location>
        <begin position="366"/>
        <end position="388"/>
    </location>
</feature>
<evidence type="ECO:0000259" key="7">
    <source>
        <dbReference type="PROSITE" id="PS50850"/>
    </source>
</evidence>
<dbReference type="InterPro" id="IPR036259">
    <property type="entry name" value="MFS_trans_sf"/>
</dbReference>
<feature type="transmembrane region" description="Helical" evidence="6">
    <location>
        <begin position="306"/>
        <end position="326"/>
    </location>
</feature>
<keyword evidence="2" id="KW-1003">Cell membrane</keyword>
<evidence type="ECO:0000256" key="4">
    <source>
        <dbReference type="ARBA" id="ARBA00022989"/>
    </source>
</evidence>
<dbReference type="PANTHER" id="PTHR43124:SF3">
    <property type="entry name" value="CHLORAMPHENICOL EFFLUX PUMP RV0191"/>
    <property type="match status" value="1"/>
</dbReference>
<sequence length="399" mass="43060">MFNKETKYLFLIISIFIAACIETDIFLPAMTDMMIYFSVGEDMIQSLLTWNFVGICISCPLYGPLSDAFGRKRPLLIALGLFLVGSILTTTATGFNMMLFGRVLQGLGSGGCFTLGTAIIFDSFQEEKAILAINRINSIVPFIMAGAPMLGGYLNYTFGFRSNFVAIAIVVMGSLSTSLFLFKETLPENARKPFNMRKVASDFKTLSLSIPFWQAILVVCLTFAGYLAFLSTVSVLYVIELGVSKDSIPAFQAALLGTWLIANLACGRAIAKWGAGTVKKTGTALFTAGGVGLLTAAWAAPKDPYLLTGAMTFYSFGANWINSTYFPEGMSLFPDIKGTAASFLTSARLLIAALVVGLASTLYDGSIYPIALIVFTISAVNFLIICMYESRKNEGLAEA</sequence>
<dbReference type="Gene3D" id="1.20.1720.10">
    <property type="entry name" value="Multidrug resistance protein D"/>
    <property type="match status" value="1"/>
</dbReference>
<evidence type="ECO:0000256" key="6">
    <source>
        <dbReference type="SAM" id="Phobius"/>
    </source>
</evidence>
<dbReference type="PROSITE" id="PS51257">
    <property type="entry name" value="PROKAR_LIPOPROTEIN"/>
    <property type="match status" value="1"/>
</dbReference>
<feature type="transmembrane region" description="Helical" evidence="6">
    <location>
        <begin position="338"/>
        <end position="360"/>
    </location>
</feature>
<keyword evidence="9" id="KW-1185">Reference proteome</keyword>
<dbReference type="GO" id="GO:0005886">
    <property type="term" value="C:plasma membrane"/>
    <property type="evidence" value="ECO:0007669"/>
    <property type="project" value="UniProtKB-SubCell"/>
</dbReference>
<evidence type="ECO:0000256" key="2">
    <source>
        <dbReference type="ARBA" id="ARBA00022475"/>
    </source>
</evidence>
<feature type="transmembrane region" description="Helical" evidence="6">
    <location>
        <begin position="103"/>
        <end position="124"/>
    </location>
</feature>
<dbReference type="Proteomes" id="UP000220251">
    <property type="component" value="Unassembled WGS sequence"/>
</dbReference>
<dbReference type="InterPro" id="IPR050189">
    <property type="entry name" value="MFS_Efflux_Transporters"/>
</dbReference>
<evidence type="ECO:0000313" key="9">
    <source>
        <dbReference type="Proteomes" id="UP000220251"/>
    </source>
</evidence>
<dbReference type="EMBL" id="CWGJ01000018">
    <property type="protein sequence ID" value="CRX38700.1"/>
    <property type="molecule type" value="Genomic_DNA"/>
</dbReference>
<feature type="transmembrane region" description="Helical" evidence="6">
    <location>
        <begin position="283"/>
        <end position="300"/>
    </location>
</feature>
<reference evidence="9" key="1">
    <citation type="submission" date="2015-06" db="EMBL/GenBank/DDBJ databases">
        <authorList>
            <person name="Bertelli C."/>
        </authorList>
    </citation>
    <scope>NUCLEOTIDE SEQUENCE [LARGE SCALE GENOMIC DNA]</scope>
    <source>
        <strain evidence="9">CRIB-30</strain>
    </source>
</reference>
<feature type="domain" description="Major facilitator superfamily (MFS) profile" evidence="7">
    <location>
        <begin position="8"/>
        <end position="393"/>
    </location>
</feature>
<dbReference type="RefSeq" id="WP_158227830.1">
    <property type="nucleotide sequence ID" value="NZ_CWGJ01000018.1"/>
</dbReference>
<keyword evidence="5 6" id="KW-0472">Membrane</keyword>
<dbReference type="PROSITE" id="PS50850">
    <property type="entry name" value="MFS"/>
    <property type="match status" value="1"/>
</dbReference>
<protein>
    <recommendedName>
        <fullName evidence="7">Major facilitator superfamily (MFS) profile domain-containing protein</fullName>
    </recommendedName>
</protein>
<dbReference type="Pfam" id="PF07690">
    <property type="entry name" value="MFS_1"/>
    <property type="match status" value="1"/>
</dbReference>
<keyword evidence="4 6" id="KW-1133">Transmembrane helix</keyword>
<dbReference type="AlphaFoldDB" id="A0A0H5E622"/>
<dbReference type="GO" id="GO:0022857">
    <property type="term" value="F:transmembrane transporter activity"/>
    <property type="evidence" value="ECO:0007669"/>
    <property type="project" value="InterPro"/>
</dbReference>
<evidence type="ECO:0000256" key="1">
    <source>
        <dbReference type="ARBA" id="ARBA00004651"/>
    </source>
</evidence>
<dbReference type="InterPro" id="IPR011701">
    <property type="entry name" value="MFS"/>
</dbReference>
<dbReference type="OrthoDB" id="9816041at2"/>
<feature type="transmembrane region" description="Helical" evidence="6">
    <location>
        <begin position="212"/>
        <end position="239"/>
    </location>
</feature>